<feature type="transmembrane region" description="Helical" evidence="8">
    <location>
        <begin position="343"/>
        <end position="361"/>
    </location>
</feature>
<keyword evidence="12" id="KW-1185">Reference proteome</keyword>
<dbReference type="PATRIC" id="fig|1183438.3.peg.471"/>
<dbReference type="Pfam" id="PF00535">
    <property type="entry name" value="Glycos_transf_2"/>
    <property type="match status" value="1"/>
</dbReference>
<accession>U5QGF6</accession>
<evidence type="ECO:0000259" key="10">
    <source>
        <dbReference type="Pfam" id="PF04138"/>
    </source>
</evidence>
<evidence type="ECO:0000256" key="6">
    <source>
        <dbReference type="ARBA" id="ARBA00022989"/>
    </source>
</evidence>
<evidence type="ECO:0000256" key="2">
    <source>
        <dbReference type="ARBA" id="ARBA00006739"/>
    </source>
</evidence>
<keyword evidence="7 8" id="KW-0472">Membrane</keyword>
<keyword evidence="5 8" id="KW-0812">Transmembrane</keyword>
<dbReference type="InterPro" id="IPR029044">
    <property type="entry name" value="Nucleotide-diphossugar_trans"/>
</dbReference>
<feature type="transmembrane region" description="Helical" evidence="8">
    <location>
        <begin position="273"/>
        <end position="297"/>
    </location>
</feature>
<feature type="domain" description="GtrA/DPMS transmembrane" evidence="10">
    <location>
        <begin position="248"/>
        <end position="367"/>
    </location>
</feature>
<feature type="transmembrane region" description="Helical" evidence="8">
    <location>
        <begin position="246"/>
        <end position="267"/>
    </location>
</feature>
<dbReference type="EMBL" id="CP003587">
    <property type="protein sequence ID" value="AGY56719.1"/>
    <property type="molecule type" value="Genomic_DNA"/>
</dbReference>
<evidence type="ECO:0000256" key="7">
    <source>
        <dbReference type="ARBA" id="ARBA00023136"/>
    </source>
</evidence>
<evidence type="ECO:0000256" key="3">
    <source>
        <dbReference type="ARBA" id="ARBA00022676"/>
    </source>
</evidence>
<dbReference type="GO" id="GO:0004582">
    <property type="term" value="F:dolichyl-phosphate beta-D-mannosyltransferase activity"/>
    <property type="evidence" value="ECO:0007669"/>
    <property type="project" value="UniProtKB-EC"/>
</dbReference>
<protein>
    <submittedName>
        <fullName evidence="11">Dolichyl-phosphate beta-D-mannosyltransferase</fullName>
        <ecNumber evidence="11">2.4.1.83</ecNumber>
    </submittedName>
</protein>
<gene>
    <name evidence="11" type="ORF">GKIL_0473</name>
</gene>
<dbReference type="EC" id="2.4.1.83" evidence="11"/>
<dbReference type="Pfam" id="PF04138">
    <property type="entry name" value="GtrA_DPMS_TM"/>
    <property type="match status" value="1"/>
</dbReference>
<proteinExistence type="inferred from homology"/>
<evidence type="ECO:0000313" key="12">
    <source>
        <dbReference type="Proteomes" id="UP000017396"/>
    </source>
</evidence>
<dbReference type="Gene3D" id="3.90.550.10">
    <property type="entry name" value="Spore Coat Polysaccharide Biosynthesis Protein SpsA, Chain A"/>
    <property type="match status" value="1"/>
</dbReference>
<name>U5QGF6_GLOK1</name>
<evidence type="ECO:0000313" key="11">
    <source>
        <dbReference type="EMBL" id="AGY56719.1"/>
    </source>
</evidence>
<evidence type="ECO:0000256" key="4">
    <source>
        <dbReference type="ARBA" id="ARBA00022679"/>
    </source>
</evidence>
<keyword evidence="3 11" id="KW-0328">Glycosyltransferase</keyword>
<comment type="subcellular location">
    <subcellularLocation>
        <location evidence="1">Membrane</location>
        <topology evidence="1">Multi-pass membrane protein</topology>
    </subcellularLocation>
</comment>
<keyword evidence="6 8" id="KW-1133">Transmembrane helix</keyword>
<sequence>MSDKSVARSVSLVLPTYNEAANLERMIARLDALLKESGRPYEIIVVDDDSPDRTWELAEQLGRERFAQLRVVRRVGERGLATAVLRGWEVASGDILTVMDADGQHPHLTLLELLDAVEAGADIAVGSRHVSGGGVSDWSAVRRFLSRGAQFIGLVLAPSVVRRVSDPMSGFFALRRSVIEGRTLDPVGYKILLEVLGRGRYRTLEEIGYVFLEREGGDSKVSARLYWEYLLHLVRLSRQTGDLQRFLRFGLVGVSGVLVNLAALWFFKEVEALPLWLAGCLAVEMAIVSNFVLNDAWTFRSEAERAPGLQPWLGRLWRFNVICGVGAVINVACLLLLTNLLGLYYLVAQLVAVAVSTLWNYTLNATLNWQAEAGVPLSQLPGRLRRRVALVLSGKS</sequence>
<feature type="transmembrane region" description="Helical" evidence="8">
    <location>
        <begin position="317"/>
        <end position="337"/>
    </location>
</feature>
<dbReference type="InterPro" id="IPR001173">
    <property type="entry name" value="Glyco_trans_2-like"/>
</dbReference>
<dbReference type="CDD" id="cd06442">
    <property type="entry name" value="DPM1_like"/>
    <property type="match status" value="1"/>
</dbReference>
<dbReference type="PANTHER" id="PTHR43398">
    <property type="entry name" value="DOLICHOL-PHOSPHATE MANNOSYLTRANSFERASE SUBUNIT 1"/>
    <property type="match status" value="1"/>
</dbReference>
<dbReference type="RefSeq" id="WP_023171746.1">
    <property type="nucleotide sequence ID" value="NC_022600.1"/>
</dbReference>
<dbReference type="GO" id="GO:0006506">
    <property type="term" value="P:GPI anchor biosynthetic process"/>
    <property type="evidence" value="ECO:0007669"/>
    <property type="project" value="TreeGrafter"/>
</dbReference>
<dbReference type="HOGENOM" id="CLU_039727_0_0_3"/>
<dbReference type="PANTHER" id="PTHR43398:SF1">
    <property type="entry name" value="DOLICHOL-PHOSPHATE MANNOSYLTRANSFERASE SUBUNIT 1"/>
    <property type="match status" value="1"/>
</dbReference>
<evidence type="ECO:0000256" key="5">
    <source>
        <dbReference type="ARBA" id="ARBA00022692"/>
    </source>
</evidence>
<reference evidence="11 12" key="1">
    <citation type="journal article" date="2013" name="PLoS ONE">
        <title>Cultivation and Complete Genome Sequencing of Gloeobacter kilaueensis sp. nov., from a Lava Cave in Kilauea Caldera, Hawai'i.</title>
        <authorList>
            <person name="Saw J.H."/>
            <person name="Schatz M."/>
            <person name="Brown M.V."/>
            <person name="Kunkel D.D."/>
            <person name="Foster J.S."/>
            <person name="Shick H."/>
            <person name="Christensen S."/>
            <person name="Hou S."/>
            <person name="Wan X."/>
            <person name="Donachie S.P."/>
        </authorList>
    </citation>
    <scope>NUCLEOTIDE SEQUENCE [LARGE SCALE GENOMIC DNA]</scope>
    <source>
        <strain evidence="12">JS</strain>
    </source>
</reference>
<comment type="similarity">
    <text evidence="2">Belongs to the glycosyltransferase 2 family.</text>
</comment>
<evidence type="ECO:0000256" key="1">
    <source>
        <dbReference type="ARBA" id="ARBA00004141"/>
    </source>
</evidence>
<dbReference type="SUPFAM" id="SSF53448">
    <property type="entry name" value="Nucleotide-diphospho-sugar transferases"/>
    <property type="match status" value="1"/>
</dbReference>
<dbReference type="AlphaFoldDB" id="U5QGF6"/>
<dbReference type="GO" id="GO:0016020">
    <property type="term" value="C:membrane"/>
    <property type="evidence" value="ECO:0007669"/>
    <property type="project" value="UniProtKB-SubCell"/>
</dbReference>
<dbReference type="KEGG" id="glj:GKIL_0473"/>
<feature type="domain" description="Glycosyltransferase 2-like" evidence="9">
    <location>
        <begin position="11"/>
        <end position="179"/>
    </location>
</feature>
<evidence type="ECO:0000259" key="9">
    <source>
        <dbReference type="Pfam" id="PF00535"/>
    </source>
</evidence>
<dbReference type="Proteomes" id="UP000017396">
    <property type="component" value="Chromosome"/>
</dbReference>
<dbReference type="OrthoDB" id="9810303at2"/>
<keyword evidence="4 11" id="KW-0808">Transferase</keyword>
<dbReference type="InterPro" id="IPR007267">
    <property type="entry name" value="GtrA_DPMS_TM"/>
</dbReference>
<evidence type="ECO:0000256" key="8">
    <source>
        <dbReference type="SAM" id="Phobius"/>
    </source>
</evidence>
<dbReference type="STRING" id="1183438.GKIL_0473"/>
<organism evidence="11 12">
    <name type="scientific">Gloeobacter kilaueensis (strain ATCC BAA-2537 / CCAP 1431/1 / ULC 316 / JS1)</name>
    <dbReference type="NCBI Taxonomy" id="1183438"/>
    <lineage>
        <taxon>Bacteria</taxon>
        <taxon>Bacillati</taxon>
        <taxon>Cyanobacteriota</taxon>
        <taxon>Cyanophyceae</taxon>
        <taxon>Gloeobacterales</taxon>
        <taxon>Gloeobacteraceae</taxon>
        <taxon>Gloeobacter</taxon>
    </lineage>
</organism>
<dbReference type="eggNOG" id="COG0463">
    <property type="taxonomic scope" value="Bacteria"/>
</dbReference>
<dbReference type="InterPro" id="IPR039528">
    <property type="entry name" value="DPM1-like"/>
</dbReference>
<dbReference type="GO" id="GO:0006488">
    <property type="term" value="P:dolichol-linked oligosaccharide biosynthetic process"/>
    <property type="evidence" value="ECO:0007669"/>
    <property type="project" value="TreeGrafter"/>
</dbReference>
<dbReference type="eggNOG" id="COG2246">
    <property type="taxonomic scope" value="Bacteria"/>
</dbReference>
<dbReference type="GO" id="GO:0035269">
    <property type="term" value="P:protein O-linked glycosylation via mannose"/>
    <property type="evidence" value="ECO:0007669"/>
    <property type="project" value="TreeGrafter"/>
</dbReference>
<dbReference type="GO" id="GO:0000271">
    <property type="term" value="P:polysaccharide biosynthetic process"/>
    <property type="evidence" value="ECO:0007669"/>
    <property type="project" value="InterPro"/>
</dbReference>